<feature type="region of interest" description="Disordered" evidence="1">
    <location>
        <begin position="64"/>
        <end position="120"/>
    </location>
</feature>
<comment type="caution">
    <text evidence="2">The sequence shown here is derived from an EMBL/GenBank/DDBJ whole genome shotgun (WGS) entry which is preliminary data.</text>
</comment>
<organism evidence="2 3">
    <name type="scientific">Acinetobacter oleivorans</name>
    <dbReference type="NCBI Taxonomy" id="1148157"/>
    <lineage>
        <taxon>Bacteria</taxon>
        <taxon>Pseudomonadati</taxon>
        <taxon>Pseudomonadota</taxon>
        <taxon>Gammaproteobacteria</taxon>
        <taxon>Moraxellales</taxon>
        <taxon>Moraxellaceae</taxon>
        <taxon>Acinetobacter</taxon>
    </lineage>
</organism>
<feature type="region of interest" description="Disordered" evidence="1">
    <location>
        <begin position="26"/>
        <end position="45"/>
    </location>
</feature>
<sequence length="120" mass="15129">MSTKLVVTLLATSLLTVGCVAYTDDPSYRGGYGYHDTNRYDRNDGRRYNDWERKRWEERQRIYEQQRRVAREQDRNRHEWDKRRHDEDKKHRDDDKRRHEWDKKRVEDRDHNRRDSRHDD</sequence>
<protein>
    <submittedName>
        <fullName evidence="2">Signal peptide protein</fullName>
    </submittedName>
</protein>
<feature type="compositionally biased region" description="Basic and acidic residues" evidence="1">
    <location>
        <begin position="36"/>
        <end position="45"/>
    </location>
</feature>
<evidence type="ECO:0000313" key="2">
    <source>
        <dbReference type="EMBL" id="KHN66036.1"/>
    </source>
</evidence>
<accession>A0A0B2U513</accession>
<gene>
    <name evidence="2" type="ORF">DH17_04440</name>
</gene>
<dbReference type="EMBL" id="JHQK01000015">
    <property type="protein sequence ID" value="KHN66036.1"/>
    <property type="molecule type" value="Genomic_DNA"/>
</dbReference>
<reference evidence="2 3" key="1">
    <citation type="submission" date="2014-03" db="EMBL/GenBank/DDBJ databases">
        <title>Genome sequence of the diesel-degrader and plant-growth promoter Acinetobacter oleivorans PF-1 isolated from the roots of poplar tree.</title>
        <authorList>
            <person name="Gkorezis P."/>
            <person name="van Hamme J."/>
            <person name="Rineau F."/>
            <person name="Vangronsveld J."/>
            <person name="Francetti A."/>
        </authorList>
    </citation>
    <scope>NUCLEOTIDE SEQUENCE [LARGE SCALE GENOMIC DNA]</scope>
    <source>
        <strain evidence="2 3">PF1</strain>
    </source>
</reference>
<dbReference type="PROSITE" id="PS51257">
    <property type="entry name" value="PROKAR_LIPOPROTEIN"/>
    <property type="match status" value="1"/>
</dbReference>
<proteinExistence type="predicted"/>
<evidence type="ECO:0000256" key="1">
    <source>
        <dbReference type="SAM" id="MobiDB-lite"/>
    </source>
</evidence>
<dbReference type="Proteomes" id="UP000031012">
    <property type="component" value="Unassembled WGS sequence"/>
</dbReference>
<evidence type="ECO:0000313" key="3">
    <source>
        <dbReference type="Proteomes" id="UP000031012"/>
    </source>
</evidence>
<dbReference type="AlphaFoldDB" id="A0A0B2U513"/>
<name>A0A0B2U513_9GAMM</name>